<gene>
    <name evidence="16" type="ORF">ACFPME_02100</name>
</gene>
<dbReference type="EMBL" id="JBHSMK010000002">
    <property type="protein sequence ID" value="MFC5435331.1"/>
    <property type="molecule type" value="Genomic_DNA"/>
</dbReference>
<evidence type="ECO:0000313" key="17">
    <source>
        <dbReference type="Proteomes" id="UP001596013"/>
    </source>
</evidence>
<keyword evidence="9 14" id="KW-1133">Transmembrane helix</keyword>
<evidence type="ECO:0000256" key="10">
    <source>
        <dbReference type="ARBA" id="ARBA00023004"/>
    </source>
</evidence>
<keyword evidence="10" id="KW-0408">Iron</keyword>
<keyword evidence="5" id="KW-0349">Heme</keyword>
<evidence type="ECO:0000256" key="5">
    <source>
        <dbReference type="ARBA" id="ARBA00022617"/>
    </source>
</evidence>
<comment type="similarity">
    <text evidence="12">Belongs to the cytochrome b561 family.</text>
</comment>
<evidence type="ECO:0000256" key="1">
    <source>
        <dbReference type="ARBA" id="ARBA00001970"/>
    </source>
</evidence>
<name>A0ABW0JHN4_9GAMM</name>
<evidence type="ECO:0000256" key="6">
    <source>
        <dbReference type="ARBA" id="ARBA00022692"/>
    </source>
</evidence>
<evidence type="ECO:0000259" key="15">
    <source>
        <dbReference type="Pfam" id="PF01292"/>
    </source>
</evidence>
<keyword evidence="6 14" id="KW-0812">Transmembrane</keyword>
<reference evidence="17" key="1">
    <citation type="journal article" date="2019" name="Int. J. Syst. Evol. Microbiol.">
        <title>The Global Catalogue of Microorganisms (GCM) 10K type strain sequencing project: providing services to taxonomists for standard genome sequencing and annotation.</title>
        <authorList>
            <consortium name="The Broad Institute Genomics Platform"/>
            <consortium name="The Broad Institute Genome Sequencing Center for Infectious Disease"/>
            <person name="Wu L."/>
            <person name="Ma J."/>
        </authorList>
    </citation>
    <scope>NUCLEOTIDE SEQUENCE [LARGE SCALE GENOMIC DNA]</scope>
    <source>
        <strain evidence="17">JCM 17130</strain>
    </source>
</reference>
<evidence type="ECO:0000256" key="14">
    <source>
        <dbReference type="SAM" id="Phobius"/>
    </source>
</evidence>
<dbReference type="PANTHER" id="PTHR30529">
    <property type="entry name" value="CYTOCHROME B561"/>
    <property type="match status" value="1"/>
</dbReference>
<dbReference type="InterPro" id="IPR052168">
    <property type="entry name" value="Cytochrome_b561_oxidase"/>
</dbReference>
<evidence type="ECO:0000256" key="9">
    <source>
        <dbReference type="ARBA" id="ARBA00022989"/>
    </source>
</evidence>
<dbReference type="RefSeq" id="WP_377301533.1">
    <property type="nucleotide sequence ID" value="NZ_JBHSMK010000002.1"/>
</dbReference>
<keyword evidence="17" id="KW-1185">Reference proteome</keyword>
<comment type="subcellular location">
    <subcellularLocation>
        <location evidence="2">Cell membrane</location>
        <topology evidence="2">Multi-pass membrane protein</topology>
    </subcellularLocation>
</comment>
<keyword evidence="4" id="KW-1003">Cell membrane</keyword>
<keyword evidence="8" id="KW-0249">Electron transport</keyword>
<keyword evidence="11 14" id="KW-0472">Membrane</keyword>
<comment type="cofactor">
    <cofactor evidence="1">
        <name>heme b</name>
        <dbReference type="ChEBI" id="CHEBI:60344"/>
    </cofactor>
</comment>
<dbReference type="InterPro" id="IPR011577">
    <property type="entry name" value="Cyt_b561_bac/Ni-Hgenase"/>
</dbReference>
<evidence type="ECO:0000313" key="16">
    <source>
        <dbReference type="EMBL" id="MFC5435331.1"/>
    </source>
</evidence>
<feature type="region of interest" description="Disordered" evidence="13">
    <location>
        <begin position="181"/>
        <end position="217"/>
    </location>
</feature>
<accession>A0ABW0JHN4</accession>
<evidence type="ECO:0000256" key="7">
    <source>
        <dbReference type="ARBA" id="ARBA00022723"/>
    </source>
</evidence>
<evidence type="ECO:0000256" key="2">
    <source>
        <dbReference type="ARBA" id="ARBA00004651"/>
    </source>
</evidence>
<comment type="caution">
    <text evidence="16">The sequence shown here is derived from an EMBL/GenBank/DDBJ whole genome shotgun (WGS) entry which is preliminary data.</text>
</comment>
<proteinExistence type="inferred from homology"/>
<dbReference type="Pfam" id="PF01292">
    <property type="entry name" value="Ni_hydr_CYTB"/>
    <property type="match status" value="1"/>
</dbReference>
<feature type="transmembrane region" description="Helical" evidence="14">
    <location>
        <begin position="14"/>
        <end position="35"/>
    </location>
</feature>
<evidence type="ECO:0000256" key="12">
    <source>
        <dbReference type="ARBA" id="ARBA00037975"/>
    </source>
</evidence>
<dbReference type="SUPFAM" id="SSF81342">
    <property type="entry name" value="Transmembrane di-heme cytochromes"/>
    <property type="match status" value="1"/>
</dbReference>
<keyword evidence="7" id="KW-0479">Metal-binding</keyword>
<dbReference type="InterPro" id="IPR016174">
    <property type="entry name" value="Di-haem_cyt_TM"/>
</dbReference>
<feature type="transmembrane region" description="Helical" evidence="14">
    <location>
        <begin position="42"/>
        <end position="65"/>
    </location>
</feature>
<evidence type="ECO:0000256" key="4">
    <source>
        <dbReference type="ARBA" id="ARBA00022475"/>
    </source>
</evidence>
<feature type="transmembrane region" description="Helical" evidence="14">
    <location>
        <begin position="143"/>
        <end position="164"/>
    </location>
</feature>
<organism evidence="16 17">
    <name type="scientific">Rhodanobacter umsongensis</name>
    <dbReference type="NCBI Taxonomy" id="633153"/>
    <lineage>
        <taxon>Bacteria</taxon>
        <taxon>Pseudomonadati</taxon>
        <taxon>Pseudomonadota</taxon>
        <taxon>Gammaproteobacteria</taxon>
        <taxon>Lysobacterales</taxon>
        <taxon>Rhodanobacteraceae</taxon>
        <taxon>Rhodanobacter</taxon>
    </lineage>
</organism>
<evidence type="ECO:0000256" key="13">
    <source>
        <dbReference type="SAM" id="MobiDB-lite"/>
    </source>
</evidence>
<evidence type="ECO:0000256" key="11">
    <source>
        <dbReference type="ARBA" id="ARBA00023136"/>
    </source>
</evidence>
<feature type="transmembrane region" description="Helical" evidence="14">
    <location>
        <begin position="85"/>
        <end position="108"/>
    </location>
</feature>
<dbReference type="Proteomes" id="UP001596013">
    <property type="component" value="Unassembled WGS sequence"/>
</dbReference>
<dbReference type="Gene3D" id="1.20.950.20">
    <property type="entry name" value="Transmembrane di-heme cytochromes, Chain C"/>
    <property type="match status" value="1"/>
</dbReference>
<feature type="domain" description="Cytochrome b561 bacterial/Ni-hydrogenase" evidence="15">
    <location>
        <begin position="8"/>
        <end position="176"/>
    </location>
</feature>
<dbReference type="PANTHER" id="PTHR30529:SF6">
    <property type="entry name" value="BLL0291 PROTEIN"/>
    <property type="match status" value="1"/>
</dbReference>
<feature type="transmembrane region" description="Helical" evidence="14">
    <location>
        <begin position="115"/>
        <end position="137"/>
    </location>
</feature>
<keyword evidence="3" id="KW-0813">Transport</keyword>
<evidence type="ECO:0000256" key="3">
    <source>
        <dbReference type="ARBA" id="ARBA00022448"/>
    </source>
</evidence>
<evidence type="ECO:0000256" key="8">
    <source>
        <dbReference type="ARBA" id="ARBA00022982"/>
    </source>
</evidence>
<sequence>MTSATGTFTLPARVLHWLMALMIVAMLFIGVGMVASVSERHAWLLAIHKPLGIAILLLAIVRLAVRLRHPPPPLPADLPALQKLAALASHWLLYALMLAMPLIGWAMLSAGGYPVMLGASLRLPPIFPASAAAFAVLRHLHGWLALLLLLTFLAHLAAALYHGLIRRDGVLSGMLRDGRDTGPAGTGPIHRPIADAVGGAPGEPEDAGAAQDTKPAA</sequence>
<protein>
    <submittedName>
        <fullName evidence="16">Cytochrome b</fullName>
    </submittedName>
</protein>